<dbReference type="EMBL" id="ML213616">
    <property type="protein sequence ID" value="TFK36065.1"/>
    <property type="molecule type" value="Genomic_DNA"/>
</dbReference>
<accession>A0A5C3LTG5</accession>
<evidence type="ECO:0000256" key="1">
    <source>
        <dbReference type="SAM" id="Phobius"/>
    </source>
</evidence>
<evidence type="ECO:0000313" key="3">
    <source>
        <dbReference type="Proteomes" id="UP000308652"/>
    </source>
</evidence>
<keyword evidence="1" id="KW-0472">Membrane</keyword>
<dbReference type="Proteomes" id="UP000308652">
    <property type="component" value="Unassembled WGS sequence"/>
</dbReference>
<protein>
    <submittedName>
        <fullName evidence="2">Uncharacterized protein</fullName>
    </submittedName>
</protein>
<keyword evidence="3" id="KW-1185">Reference proteome</keyword>
<sequence length="51" mass="6032">MAFLSYLCRYSHAWLERDLQPSAGRENRFYKLVLVPCLLVPIVIYNLSPFK</sequence>
<name>A0A5C3LTG5_9AGAR</name>
<dbReference type="AlphaFoldDB" id="A0A5C3LTG5"/>
<proteinExistence type="predicted"/>
<evidence type="ECO:0000313" key="2">
    <source>
        <dbReference type="EMBL" id="TFK36065.1"/>
    </source>
</evidence>
<gene>
    <name evidence="2" type="ORF">BDQ12DRAFT_687249</name>
</gene>
<keyword evidence="1" id="KW-1133">Transmembrane helix</keyword>
<feature type="transmembrane region" description="Helical" evidence="1">
    <location>
        <begin position="29"/>
        <end position="48"/>
    </location>
</feature>
<organism evidence="2 3">
    <name type="scientific">Crucibulum laeve</name>
    <dbReference type="NCBI Taxonomy" id="68775"/>
    <lineage>
        <taxon>Eukaryota</taxon>
        <taxon>Fungi</taxon>
        <taxon>Dikarya</taxon>
        <taxon>Basidiomycota</taxon>
        <taxon>Agaricomycotina</taxon>
        <taxon>Agaricomycetes</taxon>
        <taxon>Agaricomycetidae</taxon>
        <taxon>Agaricales</taxon>
        <taxon>Agaricineae</taxon>
        <taxon>Nidulariaceae</taxon>
        <taxon>Crucibulum</taxon>
    </lineage>
</organism>
<reference evidence="2 3" key="1">
    <citation type="journal article" date="2019" name="Nat. Ecol. Evol.">
        <title>Megaphylogeny resolves global patterns of mushroom evolution.</title>
        <authorList>
            <person name="Varga T."/>
            <person name="Krizsan K."/>
            <person name="Foldi C."/>
            <person name="Dima B."/>
            <person name="Sanchez-Garcia M."/>
            <person name="Sanchez-Ramirez S."/>
            <person name="Szollosi G.J."/>
            <person name="Szarkandi J.G."/>
            <person name="Papp V."/>
            <person name="Albert L."/>
            <person name="Andreopoulos W."/>
            <person name="Angelini C."/>
            <person name="Antonin V."/>
            <person name="Barry K.W."/>
            <person name="Bougher N.L."/>
            <person name="Buchanan P."/>
            <person name="Buyck B."/>
            <person name="Bense V."/>
            <person name="Catcheside P."/>
            <person name="Chovatia M."/>
            <person name="Cooper J."/>
            <person name="Damon W."/>
            <person name="Desjardin D."/>
            <person name="Finy P."/>
            <person name="Geml J."/>
            <person name="Haridas S."/>
            <person name="Hughes K."/>
            <person name="Justo A."/>
            <person name="Karasinski D."/>
            <person name="Kautmanova I."/>
            <person name="Kiss B."/>
            <person name="Kocsube S."/>
            <person name="Kotiranta H."/>
            <person name="LaButti K.M."/>
            <person name="Lechner B.E."/>
            <person name="Liimatainen K."/>
            <person name="Lipzen A."/>
            <person name="Lukacs Z."/>
            <person name="Mihaltcheva S."/>
            <person name="Morgado L.N."/>
            <person name="Niskanen T."/>
            <person name="Noordeloos M.E."/>
            <person name="Ohm R.A."/>
            <person name="Ortiz-Santana B."/>
            <person name="Ovrebo C."/>
            <person name="Racz N."/>
            <person name="Riley R."/>
            <person name="Savchenko A."/>
            <person name="Shiryaev A."/>
            <person name="Soop K."/>
            <person name="Spirin V."/>
            <person name="Szebenyi C."/>
            <person name="Tomsovsky M."/>
            <person name="Tulloss R.E."/>
            <person name="Uehling J."/>
            <person name="Grigoriev I.V."/>
            <person name="Vagvolgyi C."/>
            <person name="Papp T."/>
            <person name="Martin F.M."/>
            <person name="Miettinen O."/>
            <person name="Hibbett D.S."/>
            <person name="Nagy L.G."/>
        </authorList>
    </citation>
    <scope>NUCLEOTIDE SEQUENCE [LARGE SCALE GENOMIC DNA]</scope>
    <source>
        <strain evidence="2 3">CBS 166.37</strain>
    </source>
</reference>
<keyword evidence="1" id="KW-0812">Transmembrane</keyword>